<proteinExistence type="predicted"/>
<dbReference type="EMBL" id="BEXD01002307">
    <property type="protein sequence ID" value="GBB97808.1"/>
    <property type="molecule type" value="Genomic_DNA"/>
</dbReference>
<comment type="caution">
    <text evidence="1">The sequence shown here is derived from an EMBL/GenBank/DDBJ whole genome shotgun (WGS) entry which is preliminary data.</text>
</comment>
<evidence type="ECO:0000313" key="1">
    <source>
        <dbReference type="EMBL" id="GBB97808.1"/>
    </source>
</evidence>
<reference evidence="1 2" key="1">
    <citation type="submission" date="2017-11" db="EMBL/GenBank/DDBJ databases">
        <title>The genome of Rhizophagus clarus HR1 reveals common genetic basis of auxotrophy among arbuscular mycorrhizal fungi.</title>
        <authorList>
            <person name="Kobayashi Y."/>
        </authorList>
    </citation>
    <scope>NUCLEOTIDE SEQUENCE [LARGE SCALE GENOMIC DNA]</scope>
    <source>
        <strain evidence="1 2">HR1</strain>
    </source>
</reference>
<organism evidence="1 2">
    <name type="scientific">Rhizophagus clarus</name>
    <dbReference type="NCBI Taxonomy" id="94130"/>
    <lineage>
        <taxon>Eukaryota</taxon>
        <taxon>Fungi</taxon>
        <taxon>Fungi incertae sedis</taxon>
        <taxon>Mucoromycota</taxon>
        <taxon>Glomeromycotina</taxon>
        <taxon>Glomeromycetes</taxon>
        <taxon>Glomerales</taxon>
        <taxon>Glomeraceae</taxon>
        <taxon>Rhizophagus</taxon>
    </lineage>
</organism>
<keyword evidence="2" id="KW-1185">Reference proteome</keyword>
<gene>
    <name evidence="1" type="ORF">RclHR1_30740001</name>
</gene>
<sequence>MSDSSDNNDLFYGNKFSSSINSEDIHFAQELLGITVSSVEEQVERLVKSFGEAGHPLRFKALLQNTGIPNMLLSLIVNVGQRAIQTTIDKHSFLQQRFSSNFEEIMEEVTHVVISRETEKIGFSSTQS</sequence>
<dbReference type="Proteomes" id="UP000247702">
    <property type="component" value="Unassembled WGS sequence"/>
</dbReference>
<dbReference type="AlphaFoldDB" id="A0A2Z6S136"/>
<accession>A0A2Z6S136</accession>
<protein>
    <submittedName>
        <fullName evidence="1">Uncharacterized protein</fullName>
    </submittedName>
</protein>
<name>A0A2Z6S136_9GLOM</name>
<evidence type="ECO:0000313" key="2">
    <source>
        <dbReference type="Proteomes" id="UP000247702"/>
    </source>
</evidence>